<keyword evidence="10" id="KW-1185">Reference proteome</keyword>
<evidence type="ECO:0000256" key="5">
    <source>
        <dbReference type="HAMAP-Rule" id="MF_01334"/>
    </source>
</evidence>
<keyword evidence="1 5" id="KW-0699">rRNA-binding</keyword>
<dbReference type="NCBIfam" id="TIGR00731">
    <property type="entry name" value="bL25_bact_ctc"/>
    <property type="match status" value="1"/>
</dbReference>
<dbReference type="SUPFAM" id="SSF50715">
    <property type="entry name" value="Ribosomal protein L25-like"/>
    <property type="match status" value="1"/>
</dbReference>
<evidence type="ECO:0000313" key="10">
    <source>
        <dbReference type="Proteomes" id="UP001523262"/>
    </source>
</evidence>
<evidence type="ECO:0000256" key="4">
    <source>
        <dbReference type="ARBA" id="ARBA00023274"/>
    </source>
</evidence>
<dbReference type="EMBL" id="JAMQCR010000002">
    <property type="protein sequence ID" value="MCM2534383.1"/>
    <property type="molecule type" value="Genomic_DNA"/>
</dbReference>
<dbReference type="GO" id="GO:0005840">
    <property type="term" value="C:ribosome"/>
    <property type="evidence" value="ECO:0007669"/>
    <property type="project" value="UniProtKB-KW"/>
</dbReference>
<comment type="subunit">
    <text evidence="5">Part of the 50S ribosomal subunit; part of the 5S rRNA/L5/L18/L25 subcomplex. Contacts the 5S rRNA. Binds to the 5S rRNA independently of L5 and L18.</text>
</comment>
<dbReference type="Pfam" id="PF01386">
    <property type="entry name" value="Ribosomal_L25p"/>
    <property type="match status" value="1"/>
</dbReference>
<dbReference type="InterPro" id="IPR020057">
    <property type="entry name" value="Ribosomal_bL25_b-dom"/>
</dbReference>
<dbReference type="Pfam" id="PF14693">
    <property type="entry name" value="Ribosomal_TL5_C"/>
    <property type="match status" value="1"/>
</dbReference>
<dbReference type="InterPro" id="IPR020056">
    <property type="entry name" value="Rbsml_bL25/Gln-tRNA_synth_N"/>
</dbReference>
<dbReference type="InterPro" id="IPR020930">
    <property type="entry name" value="Ribosomal_uL5_bac-type"/>
</dbReference>
<accession>A0ABT0WFQ1</accession>
<organism evidence="9 10">
    <name type="scientific">Neobacillus pocheonensis</name>
    <dbReference type="NCBI Taxonomy" id="363869"/>
    <lineage>
        <taxon>Bacteria</taxon>
        <taxon>Bacillati</taxon>
        <taxon>Bacillota</taxon>
        <taxon>Bacilli</taxon>
        <taxon>Bacillales</taxon>
        <taxon>Bacillaceae</taxon>
        <taxon>Neobacillus</taxon>
    </lineage>
</organism>
<evidence type="ECO:0000259" key="7">
    <source>
        <dbReference type="Pfam" id="PF01386"/>
    </source>
</evidence>
<dbReference type="InterPro" id="IPR001021">
    <property type="entry name" value="Ribosomal_bL25_long"/>
</dbReference>
<evidence type="ECO:0000256" key="6">
    <source>
        <dbReference type="SAM" id="MobiDB-lite"/>
    </source>
</evidence>
<evidence type="ECO:0000256" key="1">
    <source>
        <dbReference type="ARBA" id="ARBA00022730"/>
    </source>
</evidence>
<comment type="function">
    <text evidence="5">This is one of the proteins that binds to the 5S RNA in the ribosome where it forms part of the central protuberance.</text>
</comment>
<sequence>MTSTLVAKERKEIQNSVLAQLRKQGNIPSVVYGKNEESKSIVVKNVDLIRIIKEVGRNGIISLDVNGNSQDVILADYQYDPIKRDVLHADFLYINSSTEIHAQVHVALTGTSKGVEDGGILQQSLHELNITAKPREIPETIEVDISNIQVNQTIKIGEIRNYYSNITINQEDEEVIVSVLAPRQEEEISTGEQQDGKTPENEEGRETKASN</sequence>
<evidence type="ECO:0000313" key="9">
    <source>
        <dbReference type="EMBL" id="MCM2534383.1"/>
    </source>
</evidence>
<feature type="domain" description="Large ribosomal subunit protein bL25 beta" evidence="8">
    <location>
        <begin position="99"/>
        <end position="183"/>
    </location>
</feature>
<reference evidence="9 10" key="1">
    <citation type="submission" date="2022-06" db="EMBL/GenBank/DDBJ databases">
        <authorList>
            <person name="Jeon C.O."/>
        </authorList>
    </citation>
    <scope>NUCLEOTIDE SEQUENCE [LARGE SCALE GENOMIC DNA]</scope>
    <source>
        <strain evidence="9 10">KCTC 13943</strain>
    </source>
</reference>
<evidence type="ECO:0000256" key="3">
    <source>
        <dbReference type="ARBA" id="ARBA00022980"/>
    </source>
</evidence>
<keyword evidence="3 5" id="KW-0689">Ribosomal protein</keyword>
<dbReference type="NCBIfam" id="NF004133">
    <property type="entry name" value="PRK05618.2-4"/>
    <property type="match status" value="1"/>
</dbReference>
<gene>
    <name evidence="5" type="primary">rplY</name>
    <name evidence="5" type="synonym">ctc</name>
    <name evidence="9" type="ORF">NDK43_21060</name>
</gene>
<name>A0ABT0WFQ1_9BACI</name>
<dbReference type="Gene3D" id="2.170.120.20">
    <property type="entry name" value="Ribosomal protein L25, beta domain"/>
    <property type="match status" value="1"/>
</dbReference>
<dbReference type="InterPro" id="IPR037121">
    <property type="entry name" value="Ribosomal_bL25_C"/>
</dbReference>
<dbReference type="Proteomes" id="UP001523262">
    <property type="component" value="Unassembled WGS sequence"/>
</dbReference>
<comment type="similarity">
    <text evidence="5">Belongs to the bacterial ribosomal protein bL25 family. CTC subfamily.</text>
</comment>
<feature type="region of interest" description="Disordered" evidence="6">
    <location>
        <begin position="183"/>
        <end position="211"/>
    </location>
</feature>
<dbReference type="CDD" id="cd00495">
    <property type="entry name" value="Ribosomal_L25_TL5_CTC"/>
    <property type="match status" value="1"/>
</dbReference>
<keyword evidence="4 5" id="KW-0687">Ribonucleoprotein</keyword>
<proteinExistence type="inferred from homology"/>
<dbReference type="PANTHER" id="PTHR33284:SF1">
    <property type="entry name" value="RIBOSOMAL PROTEIN L25_GLN-TRNA SYNTHETASE, ANTI-CODON-BINDING DOMAIN-CONTAINING PROTEIN"/>
    <property type="match status" value="1"/>
</dbReference>
<feature type="compositionally biased region" description="Basic and acidic residues" evidence="6">
    <location>
        <begin position="194"/>
        <end position="211"/>
    </location>
</feature>
<comment type="caution">
    <text evidence="9">The sequence shown here is derived from an EMBL/GenBank/DDBJ whole genome shotgun (WGS) entry which is preliminary data.</text>
</comment>
<evidence type="ECO:0000259" key="8">
    <source>
        <dbReference type="Pfam" id="PF14693"/>
    </source>
</evidence>
<feature type="domain" description="Large ribosomal subunit protein bL25 L25" evidence="7">
    <location>
        <begin position="5"/>
        <end position="91"/>
    </location>
</feature>
<dbReference type="HAMAP" id="MF_01334">
    <property type="entry name" value="Ribosomal_bL25_CTC"/>
    <property type="match status" value="1"/>
</dbReference>
<keyword evidence="2 5" id="KW-0694">RNA-binding</keyword>
<evidence type="ECO:0000256" key="2">
    <source>
        <dbReference type="ARBA" id="ARBA00022884"/>
    </source>
</evidence>
<dbReference type="PANTHER" id="PTHR33284">
    <property type="entry name" value="RIBOSOMAL PROTEIN L25/GLN-TRNA SYNTHETASE, ANTI-CODON-BINDING DOMAIN-CONTAINING PROTEIN"/>
    <property type="match status" value="1"/>
</dbReference>
<dbReference type="InterPro" id="IPR029751">
    <property type="entry name" value="Ribosomal_L25_dom"/>
</dbReference>
<protein>
    <recommendedName>
        <fullName evidence="5">Large ribosomal subunit protein bL25</fullName>
    </recommendedName>
    <alternativeName>
        <fullName evidence="5">General stress protein CTC</fullName>
    </alternativeName>
</protein>
<dbReference type="InterPro" id="IPR011035">
    <property type="entry name" value="Ribosomal_bL25/Gln-tRNA_synth"/>
</dbReference>
<dbReference type="Gene3D" id="2.40.240.10">
    <property type="entry name" value="Ribosomal Protein L25, Chain P"/>
    <property type="match status" value="1"/>
</dbReference>